<dbReference type="Gene3D" id="3.40.50.2300">
    <property type="match status" value="1"/>
</dbReference>
<dbReference type="InterPro" id="IPR011006">
    <property type="entry name" value="CheY-like_superfamily"/>
</dbReference>
<dbReference type="InterPro" id="IPR016032">
    <property type="entry name" value="Sig_transdc_resp-reg_C-effctor"/>
</dbReference>
<keyword evidence="4" id="KW-1185">Reference proteome</keyword>
<dbReference type="PANTHER" id="PTHR43214">
    <property type="entry name" value="TWO-COMPONENT RESPONSE REGULATOR"/>
    <property type="match status" value="1"/>
</dbReference>
<evidence type="ECO:0000313" key="4">
    <source>
        <dbReference type="Proteomes" id="UP000008207"/>
    </source>
</evidence>
<dbReference type="InterPro" id="IPR000792">
    <property type="entry name" value="Tscrpt_reg_LuxR_C"/>
</dbReference>
<dbReference type="RefSeq" id="WP_015932059.1">
    <property type="nucleotide sequence ID" value="NC_011894.1"/>
</dbReference>
<dbReference type="eggNOG" id="COG2197">
    <property type="taxonomic scope" value="Bacteria"/>
</dbReference>
<evidence type="ECO:0000313" key="3">
    <source>
        <dbReference type="EMBL" id="ACL60455.1"/>
    </source>
</evidence>
<gene>
    <name evidence="3" type="ordered locus">Mnod_5613</name>
</gene>
<accession>B8IQE3</accession>
<feature type="domain" description="HTH luxR-type" evidence="2">
    <location>
        <begin position="162"/>
        <end position="227"/>
    </location>
</feature>
<dbReference type="HOGENOM" id="CLU_000445_90_8_5"/>
<dbReference type="EMBL" id="CP001349">
    <property type="protein sequence ID" value="ACL60455.1"/>
    <property type="molecule type" value="Genomic_DNA"/>
</dbReference>
<evidence type="ECO:0000259" key="2">
    <source>
        <dbReference type="PROSITE" id="PS50043"/>
    </source>
</evidence>
<dbReference type="Proteomes" id="UP000008207">
    <property type="component" value="Chromosome"/>
</dbReference>
<evidence type="ECO:0000256" key="1">
    <source>
        <dbReference type="ARBA" id="ARBA00023125"/>
    </source>
</evidence>
<dbReference type="GO" id="GO:0003677">
    <property type="term" value="F:DNA binding"/>
    <property type="evidence" value="ECO:0007669"/>
    <property type="project" value="UniProtKB-KW"/>
</dbReference>
<dbReference type="SUPFAM" id="SSF46894">
    <property type="entry name" value="C-terminal effector domain of the bipartite response regulators"/>
    <property type="match status" value="1"/>
</dbReference>
<dbReference type="AlphaFoldDB" id="B8IQE3"/>
<organism evidence="3 4">
    <name type="scientific">Methylobacterium nodulans (strain LMG 21967 / CNCM I-2342 / ORS 2060)</name>
    <dbReference type="NCBI Taxonomy" id="460265"/>
    <lineage>
        <taxon>Bacteria</taxon>
        <taxon>Pseudomonadati</taxon>
        <taxon>Pseudomonadota</taxon>
        <taxon>Alphaproteobacteria</taxon>
        <taxon>Hyphomicrobiales</taxon>
        <taxon>Methylobacteriaceae</taxon>
        <taxon>Methylobacterium</taxon>
    </lineage>
</organism>
<name>B8IQE3_METNO</name>
<dbReference type="SUPFAM" id="SSF52172">
    <property type="entry name" value="CheY-like"/>
    <property type="match status" value="1"/>
</dbReference>
<dbReference type="PRINTS" id="PR00038">
    <property type="entry name" value="HTHLUXR"/>
</dbReference>
<dbReference type="GO" id="GO:0006355">
    <property type="term" value="P:regulation of DNA-templated transcription"/>
    <property type="evidence" value="ECO:0007669"/>
    <property type="project" value="InterPro"/>
</dbReference>
<protein>
    <submittedName>
        <fullName evidence="3">Transcriptional regulator, LuxR family</fullName>
    </submittedName>
</protein>
<dbReference type="PROSITE" id="PS00622">
    <property type="entry name" value="HTH_LUXR_1"/>
    <property type="match status" value="1"/>
</dbReference>
<sequence length="238" mass="25749">MRIRIRPAQHPSVATILIGPNGLYQDSLTSILEENGYLVVDAIGSLAEFDPTLEPELILLSEFGWGEITREVIPHLRRMAPKARIAILAEPSDGTALRELLEMGVQACLDVLMQPEALVKSLNVIMQGNIVMPMGVVPHLGRSGTKAPATYLLPTPPAAARGLGANETLTEREVEILAYLAAGLSNKLIARRLSIAEATVKIHVKSILRKTGLQNRTQAAIWTHRHGIAPADLDIASD</sequence>
<keyword evidence="1" id="KW-0238">DNA-binding</keyword>
<proteinExistence type="predicted"/>
<dbReference type="KEGG" id="mno:Mnod_5613"/>
<dbReference type="InterPro" id="IPR039420">
    <property type="entry name" value="WalR-like"/>
</dbReference>
<dbReference type="PROSITE" id="PS50043">
    <property type="entry name" value="HTH_LUXR_2"/>
    <property type="match status" value="1"/>
</dbReference>
<dbReference type="SMART" id="SM00421">
    <property type="entry name" value="HTH_LUXR"/>
    <property type="match status" value="1"/>
</dbReference>
<dbReference type="STRING" id="460265.Mnod_5613"/>
<dbReference type="Pfam" id="PF00196">
    <property type="entry name" value="GerE"/>
    <property type="match status" value="1"/>
</dbReference>
<dbReference type="CDD" id="cd06170">
    <property type="entry name" value="LuxR_C_like"/>
    <property type="match status" value="1"/>
</dbReference>
<reference evidence="3 4" key="1">
    <citation type="submission" date="2009-01" db="EMBL/GenBank/DDBJ databases">
        <title>Complete sequence of chromosome of Methylobacterium nodulans ORS 2060.</title>
        <authorList>
            <consortium name="US DOE Joint Genome Institute"/>
            <person name="Lucas S."/>
            <person name="Copeland A."/>
            <person name="Lapidus A."/>
            <person name="Glavina del Rio T."/>
            <person name="Dalin E."/>
            <person name="Tice H."/>
            <person name="Bruce D."/>
            <person name="Goodwin L."/>
            <person name="Pitluck S."/>
            <person name="Sims D."/>
            <person name="Brettin T."/>
            <person name="Detter J.C."/>
            <person name="Han C."/>
            <person name="Larimer F."/>
            <person name="Land M."/>
            <person name="Hauser L."/>
            <person name="Kyrpides N."/>
            <person name="Ivanova N."/>
            <person name="Marx C.J."/>
            <person name="Richardson P."/>
        </authorList>
    </citation>
    <scope>NUCLEOTIDE SEQUENCE [LARGE SCALE GENOMIC DNA]</scope>
    <source>
        <strain evidence="4">LMG 21967 / CNCM I-2342 / ORS 2060</strain>
    </source>
</reference>